<sequence>MKKNADKPISPTKAHNTLILNVICLVLLLTMNTHSWEPVQMALPTVSVVVKDLLRLSAHTSIRTLLLCKLHHLIKTFVWTSLYTSRPTIDTTHRFNSRCSSYNGHFVTLLSTLSVSLHPVWSYKCELFVKTYVIRELVTRQLENQQLATQPPEENNNEKETWCLCAEPEYGRMIKCDKSECPYQWFHYKCVNIRRKPKGSGIV</sequence>
<dbReference type="InterPro" id="IPR028651">
    <property type="entry name" value="ING_fam"/>
</dbReference>
<dbReference type="OrthoDB" id="5411773at2759"/>
<keyword evidence="1" id="KW-0805">Transcription regulation</keyword>
<keyword evidence="2" id="KW-0804">Transcription</keyword>
<dbReference type="InterPro" id="IPR011011">
    <property type="entry name" value="Znf_FYVE_PHD"/>
</dbReference>
<dbReference type="EMBL" id="CACVKT020007264">
    <property type="protein sequence ID" value="CAC5406743.1"/>
    <property type="molecule type" value="Genomic_DNA"/>
</dbReference>
<proteinExistence type="predicted"/>
<evidence type="ECO:0000256" key="2">
    <source>
        <dbReference type="ARBA" id="ARBA00023163"/>
    </source>
</evidence>
<dbReference type="InterPro" id="IPR013083">
    <property type="entry name" value="Znf_RING/FYVE/PHD"/>
</dbReference>
<protein>
    <submittedName>
        <fullName evidence="3">ING3</fullName>
    </submittedName>
</protein>
<dbReference type="PANTHER" id="PTHR10333">
    <property type="entry name" value="INHIBITOR OF GROWTH PROTEIN"/>
    <property type="match status" value="1"/>
</dbReference>
<organism evidence="3 4">
    <name type="scientific">Mytilus coruscus</name>
    <name type="common">Sea mussel</name>
    <dbReference type="NCBI Taxonomy" id="42192"/>
    <lineage>
        <taxon>Eukaryota</taxon>
        <taxon>Metazoa</taxon>
        <taxon>Spiralia</taxon>
        <taxon>Lophotrochozoa</taxon>
        <taxon>Mollusca</taxon>
        <taxon>Bivalvia</taxon>
        <taxon>Autobranchia</taxon>
        <taxon>Pteriomorphia</taxon>
        <taxon>Mytilida</taxon>
        <taxon>Mytiloidea</taxon>
        <taxon>Mytilidae</taxon>
        <taxon>Mytilinae</taxon>
        <taxon>Mytilus</taxon>
    </lineage>
</organism>
<name>A0A6J8DDJ0_MYTCO</name>
<dbReference type="Gene3D" id="3.30.40.10">
    <property type="entry name" value="Zinc/RING finger domain, C3HC4 (zinc finger)"/>
    <property type="match status" value="1"/>
</dbReference>
<evidence type="ECO:0000313" key="3">
    <source>
        <dbReference type="EMBL" id="CAC5406743.1"/>
    </source>
</evidence>
<evidence type="ECO:0000313" key="4">
    <source>
        <dbReference type="Proteomes" id="UP000507470"/>
    </source>
</evidence>
<dbReference type="PANTHER" id="PTHR10333:SF103">
    <property type="entry name" value="INHIBITOR OF GROWTH PROTEIN 3"/>
    <property type="match status" value="1"/>
</dbReference>
<accession>A0A6J8DDJ0</accession>
<dbReference type="Proteomes" id="UP000507470">
    <property type="component" value="Unassembled WGS sequence"/>
</dbReference>
<dbReference type="SUPFAM" id="SSF57903">
    <property type="entry name" value="FYVE/PHD zinc finger"/>
    <property type="match status" value="1"/>
</dbReference>
<reference evidence="3 4" key="1">
    <citation type="submission" date="2020-06" db="EMBL/GenBank/DDBJ databases">
        <authorList>
            <person name="Li R."/>
            <person name="Bekaert M."/>
        </authorList>
    </citation>
    <scope>NUCLEOTIDE SEQUENCE [LARGE SCALE GENOMIC DNA]</scope>
    <source>
        <strain evidence="4">wild</strain>
    </source>
</reference>
<keyword evidence="4" id="KW-1185">Reference proteome</keyword>
<evidence type="ECO:0000256" key="1">
    <source>
        <dbReference type="ARBA" id="ARBA00023015"/>
    </source>
</evidence>
<dbReference type="AlphaFoldDB" id="A0A6J8DDJ0"/>
<gene>
    <name evidence="3" type="ORF">MCOR_40287</name>
</gene>